<dbReference type="InterPro" id="IPR055438">
    <property type="entry name" value="AstE_AspA_cat"/>
</dbReference>
<organism evidence="6 7">
    <name type="scientific">Planococcus liqunii</name>
    <dbReference type="NCBI Taxonomy" id="3058394"/>
    <lineage>
        <taxon>Bacteria</taxon>
        <taxon>Bacillati</taxon>
        <taxon>Bacillota</taxon>
        <taxon>Bacilli</taxon>
        <taxon>Bacillales</taxon>
        <taxon>Caryophanaceae</taxon>
        <taxon>Planococcus</taxon>
    </lineage>
</organism>
<keyword evidence="3" id="KW-0378">Hydrolase</keyword>
<dbReference type="CDD" id="cd06254">
    <property type="entry name" value="M14_ASTE_ASPA-like"/>
    <property type="match status" value="1"/>
</dbReference>
<keyword evidence="4" id="KW-0862">Zinc</keyword>
<comment type="cofactor">
    <cofactor evidence="1">
        <name>Zn(2+)</name>
        <dbReference type="ChEBI" id="CHEBI:29105"/>
    </cofactor>
</comment>
<dbReference type="SUPFAM" id="SSF53187">
    <property type="entry name" value="Zn-dependent exopeptidases"/>
    <property type="match status" value="1"/>
</dbReference>
<dbReference type="Gene3D" id="3.40.630.10">
    <property type="entry name" value="Zn peptidases"/>
    <property type="match status" value="1"/>
</dbReference>
<proteinExistence type="predicted"/>
<name>A0ABT8MTV9_9BACL</name>
<dbReference type="Pfam" id="PF24827">
    <property type="entry name" value="AstE_AspA_cat"/>
    <property type="match status" value="1"/>
</dbReference>
<evidence type="ECO:0000313" key="7">
    <source>
        <dbReference type="Proteomes" id="UP001172054"/>
    </source>
</evidence>
<protein>
    <submittedName>
        <fullName evidence="6">M14 family metallopeptidase</fullName>
    </submittedName>
</protein>
<gene>
    <name evidence="6" type="ORF">QWY15_13690</name>
</gene>
<evidence type="ECO:0000256" key="2">
    <source>
        <dbReference type="ARBA" id="ARBA00022723"/>
    </source>
</evidence>
<evidence type="ECO:0000256" key="4">
    <source>
        <dbReference type="ARBA" id="ARBA00022833"/>
    </source>
</evidence>
<dbReference type="InterPro" id="IPR053138">
    <property type="entry name" value="N-alpha-Ac-DABA_deacetylase"/>
</dbReference>
<feature type="domain" description="Succinylglutamate desuccinylase/Aspartoacylase catalytic" evidence="5">
    <location>
        <begin position="42"/>
        <end position="228"/>
    </location>
</feature>
<accession>A0ABT8MTV9</accession>
<keyword evidence="2" id="KW-0479">Metal-binding</keyword>
<dbReference type="RefSeq" id="WP_301726777.1">
    <property type="nucleotide sequence ID" value="NZ_JAUJWW010000006.1"/>
</dbReference>
<evidence type="ECO:0000256" key="3">
    <source>
        <dbReference type="ARBA" id="ARBA00022801"/>
    </source>
</evidence>
<dbReference type="EMBL" id="JAUJWW010000006">
    <property type="protein sequence ID" value="MDN7228347.1"/>
    <property type="molecule type" value="Genomic_DNA"/>
</dbReference>
<dbReference type="PANTHER" id="PTHR37326:SF1">
    <property type="entry name" value="BLL3975 PROTEIN"/>
    <property type="match status" value="1"/>
</dbReference>
<dbReference type="PANTHER" id="PTHR37326">
    <property type="entry name" value="BLL3975 PROTEIN"/>
    <property type="match status" value="1"/>
</dbReference>
<keyword evidence="7" id="KW-1185">Reference proteome</keyword>
<sequence>MSKSWRIANLSVAEDEKVKGYLELPTIDEKLPAFLVNGSEEGPKVLVMGGIHGCEYTSIDAAQKIGASLLPSQLNGKMIVLPIANPASFYARSIYVHPKDQKNLNRMFPGKEDGTDAERLAYWLNESVFKEVDYMIDLHGGDMIEALVPFTIYHVTEDEKVLEASKEMASLFDIDYVIGSNGQVPGSTYGCAAEQGVPAIIAEAGQQGIMSEEHSLLLQKGVKNILIFLGLLEGEAEKSDSTFLSVFDWYRSDTKGLWYPAVRIGDAVAKGRVLGKLVNEFGDTVKEVVSHTEGTVLFLVSSLAINETDPLLAVGA</sequence>
<reference evidence="6 7" key="1">
    <citation type="submission" date="2023-06" db="EMBL/GenBank/DDBJ databases">
        <title>Novel species in genus Planococcus.</title>
        <authorList>
            <person name="Ning S."/>
        </authorList>
    </citation>
    <scope>NUCLEOTIDE SEQUENCE [LARGE SCALE GENOMIC DNA]</scope>
    <source>
        <strain evidence="6 7">N064</strain>
    </source>
</reference>
<comment type="caution">
    <text evidence="6">The sequence shown here is derived from an EMBL/GenBank/DDBJ whole genome shotgun (WGS) entry which is preliminary data.</text>
</comment>
<dbReference type="InterPro" id="IPR043795">
    <property type="entry name" value="N-alpha-Ac-DABA-like"/>
</dbReference>
<evidence type="ECO:0000256" key="1">
    <source>
        <dbReference type="ARBA" id="ARBA00001947"/>
    </source>
</evidence>
<dbReference type="PIRSF" id="PIRSF039012">
    <property type="entry name" value="ASP"/>
    <property type="match status" value="1"/>
</dbReference>
<evidence type="ECO:0000259" key="5">
    <source>
        <dbReference type="Pfam" id="PF24827"/>
    </source>
</evidence>
<evidence type="ECO:0000313" key="6">
    <source>
        <dbReference type="EMBL" id="MDN7228347.1"/>
    </source>
</evidence>
<dbReference type="Proteomes" id="UP001172054">
    <property type="component" value="Unassembled WGS sequence"/>
</dbReference>